<dbReference type="GO" id="GO:0070330">
    <property type="term" value="F:aromatase activity"/>
    <property type="evidence" value="ECO:0007669"/>
    <property type="project" value="UniProtKB-EC"/>
</dbReference>
<comment type="catalytic activity">
    <reaction evidence="15">
        <text>androst-4-ene-3,17-dione + 3 reduced [NADPH--hemoprotein reductase] + 3 O2 = estrone + formate + 3 oxidized [NADPH--hemoprotein reductase] + 4 H2O + 4 H(+)</text>
        <dbReference type="Rhea" id="RHEA:38195"/>
        <dbReference type="Rhea" id="RHEA-COMP:11964"/>
        <dbReference type="Rhea" id="RHEA-COMP:11965"/>
        <dbReference type="ChEBI" id="CHEBI:15377"/>
        <dbReference type="ChEBI" id="CHEBI:15378"/>
        <dbReference type="ChEBI" id="CHEBI:15379"/>
        <dbReference type="ChEBI" id="CHEBI:15740"/>
        <dbReference type="ChEBI" id="CHEBI:16422"/>
        <dbReference type="ChEBI" id="CHEBI:17263"/>
        <dbReference type="ChEBI" id="CHEBI:57618"/>
        <dbReference type="ChEBI" id="CHEBI:58210"/>
        <dbReference type="EC" id="1.14.14.14"/>
    </reaction>
</comment>
<evidence type="ECO:0000256" key="17">
    <source>
        <dbReference type="RuleBase" id="RU000461"/>
    </source>
</evidence>
<comment type="subcellular location">
    <subcellularLocation>
        <location evidence="2">Membrane</location>
        <topology evidence="2">Peripheral membrane protein</topology>
    </subcellularLocation>
</comment>
<evidence type="ECO:0000313" key="18">
    <source>
        <dbReference type="EMBL" id="KAF4071827.1"/>
    </source>
</evidence>
<dbReference type="AlphaFoldDB" id="A0A7J5ZQB4"/>
<sequence length="202" mass="23126">MVIAAPDTLSISVFFMLLLLKQNSEVERRILTEIHTVLGDTELQHSHLSQLHVLECFINEALRFHPVVDFSMRRALDDDVIEGFRVPRGTNIILNVGRMHRSEFYPKPVDFSLDNFNKPVPSRFFQPFGSGPRSCVGKHIAMVMMKAVLVMVLSRFSVCPEESCTVENIAHTNDLSQQPVEDKHTLSVRFIPRYTHTRNHKA</sequence>
<comment type="cofactor">
    <cofactor evidence="1 16">
        <name>heme</name>
        <dbReference type="ChEBI" id="CHEBI:30413"/>
    </cofactor>
</comment>
<dbReference type="GO" id="GO:0005783">
    <property type="term" value="C:endoplasmic reticulum"/>
    <property type="evidence" value="ECO:0007669"/>
    <property type="project" value="TreeGrafter"/>
</dbReference>
<dbReference type="InterPro" id="IPR017972">
    <property type="entry name" value="Cyt_P450_CS"/>
</dbReference>
<dbReference type="SUPFAM" id="SSF48264">
    <property type="entry name" value="Cytochrome P450"/>
    <property type="match status" value="1"/>
</dbReference>
<evidence type="ECO:0000256" key="8">
    <source>
        <dbReference type="ARBA" id="ARBA00023033"/>
    </source>
</evidence>
<dbReference type="PRINTS" id="PR00463">
    <property type="entry name" value="EP450I"/>
</dbReference>
<dbReference type="GO" id="GO:0032355">
    <property type="term" value="P:response to estradiol"/>
    <property type="evidence" value="ECO:0007669"/>
    <property type="project" value="TreeGrafter"/>
</dbReference>
<dbReference type="Pfam" id="PF00067">
    <property type="entry name" value="p450"/>
    <property type="match status" value="1"/>
</dbReference>
<keyword evidence="5 16" id="KW-0479">Metal-binding</keyword>
<dbReference type="InterPro" id="IPR050196">
    <property type="entry name" value="Cytochrome_P450_Monoox"/>
</dbReference>
<evidence type="ECO:0000256" key="12">
    <source>
        <dbReference type="ARBA" id="ARBA00042499"/>
    </source>
</evidence>
<reference evidence="18 19" key="1">
    <citation type="submission" date="2020-02" db="EMBL/GenBank/DDBJ databases">
        <title>A chromosome-scale genome assembly of the black bullhead catfish (Ameiurus melas).</title>
        <authorList>
            <person name="Wen M."/>
            <person name="Zham M."/>
            <person name="Cabau C."/>
            <person name="Klopp C."/>
            <person name="Donnadieu C."/>
            <person name="Roques C."/>
            <person name="Bouchez O."/>
            <person name="Lampietro C."/>
            <person name="Jouanno E."/>
            <person name="Herpin A."/>
            <person name="Louis A."/>
            <person name="Berthelot C."/>
            <person name="Parey E."/>
            <person name="Roest-Crollius H."/>
            <person name="Braasch I."/>
            <person name="Postlethwait J."/>
            <person name="Robinson-Rechavi M."/>
            <person name="Echchiki A."/>
            <person name="Begum T."/>
            <person name="Montfort J."/>
            <person name="Schartl M."/>
            <person name="Bobe J."/>
            <person name="Guiguen Y."/>
        </authorList>
    </citation>
    <scope>NUCLEOTIDE SEQUENCE [LARGE SCALE GENOMIC DNA]</scope>
    <source>
        <strain evidence="18">M_S1</strain>
        <tissue evidence="18">Blood</tissue>
    </source>
</reference>
<dbReference type="EMBL" id="JAAGNN010000026">
    <property type="protein sequence ID" value="KAF4071827.1"/>
    <property type="molecule type" value="Genomic_DNA"/>
</dbReference>
<evidence type="ECO:0000256" key="2">
    <source>
        <dbReference type="ARBA" id="ARBA00004170"/>
    </source>
</evidence>
<dbReference type="Proteomes" id="UP000593565">
    <property type="component" value="Unassembled WGS sequence"/>
</dbReference>
<name>A0A7J5ZQB4_AMEME</name>
<comment type="similarity">
    <text evidence="3 17">Belongs to the cytochrome P450 family.</text>
</comment>
<evidence type="ECO:0000256" key="14">
    <source>
        <dbReference type="ARBA" id="ARBA00047938"/>
    </source>
</evidence>
<dbReference type="GO" id="GO:0020037">
    <property type="term" value="F:heme binding"/>
    <property type="evidence" value="ECO:0007669"/>
    <property type="project" value="InterPro"/>
</dbReference>
<dbReference type="PROSITE" id="PS00086">
    <property type="entry name" value="CYTOCHROME_P450"/>
    <property type="match status" value="1"/>
</dbReference>
<keyword evidence="8 17" id="KW-0503">Monooxygenase</keyword>
<evidence type="ECO:0000256" key="1">
    <source>
        <dbReference type="ARBA" id="ARBA00001971"/>
    </source>
</evidence>
<evidence type="ECO:0000256" key="15">
    <source>
        <dbReference type="ARBA" id="ARBA00048642"/>
    </source>
</evidence>
<dbReference type="InterPro" id="IPR001128">
    <property type="entry name" value="Cyt_P450"/>
</dbReference>
<evidence type="ECO:0000256" key="10">
    <source>
        <dbReference type="ARBA" id="ARBA00037202"/>
    </source>
</evidence>
<protein>
    <recommendedName>
        <fullName evidence="11">aromatase</fullName>
        <ecNumber evidence="11">1.14.14.14</ecNumber>
    </recommendedName>
    <alternativeName>
        <fullName evidence="13">Cytochrome P-450AROM</fullName>
    </alternativeName>
    <alternativeName>
        <fullName evidence="12">Estrogen synthase</fullName>
    </alternativeName>
</protein>
<dbReference type="InterPro" id="IPR002401">
    <property type="entry name" value="Cyt_P450_E_grp-I"/>
</dbReference>
<dbReference type="GO" id="GO:0016020">
    <property type="term" value="C:membrane"/>
    <property type="evidence" value="ECO:0007669"/>
    <property type="project" value="UniProtKB-SubCell"/>
</dbReference>
<feature type="binding site" description="axial binding residue" evidence="16">
    <location>
        <position position="135"/>
    </location>
    <ligand>
        <name>heme</name>
        <dbReference type="ChEBI" id="CHEBI:30413"/>
    </ligand>
    <ligandPart>
        <name>Fe</name>
        <dbReference type="ChEBI" id="CHEBI:18248"/>
    </ligandPart>
</feature>
<evidence type="ECO:0000313" key="19">
    <source>
        <dbReference type="Proteomes" id="UP000593565"/>
    </source>
</evidence>
<dbReference type="PRINTS" id="PR00385">
    <property type="entry name" value="P450"/>
</dbReference>
<dbReference type="GO" id="GO:0005506">
    <property type="term" value="F:iron ion binding"/>
    <property type="evidence" value="ECO:0007669"/>
    <property type="project" value="InterPro"/>
</dbReference>
<accession>A0A7J5ZQB4</accession>
<organism evidence="18 19">
    <name type="scientific">Ameiurus melas</name>
    <name type="common">Black bullhead</name>
    <name type="synonym">Silurus melas</name>
    <dbReference type="NCBI Taxonomy" id="219545"/>
    <lineage>
        <taxon>Eukaryota</taxon>
        <taxon>Metazoa</taxon>
        <taxon>Chordata</taxon>
        <taxon>Craniata</taxon>
        <taxon>Vertebrata</taxon>
        <taxon>Euteleostomi</taxon>
        <taxon>Actinopterygii</taxon>
        <taxon>Neopterygii</taxon>
        <taxon>Teleostei</taxon>
        <taxon>Ostariophysi</taxon>
        <taxon>Siluriformes</taxon>
        <taxon>Ictaluridae</taxon>
        <taxon>Ameiurus</taxon>
    </lineage>
</organism>
<comment type="caution">
    <text evidence="18">The sequence shown here is derived from an EMBL/GenBank/DDBJ whole genome shotgun (WGS) entry which is preliminary data.</text>
</comment>
<dbReference type="Gene3D" id="1.10.630.10">
    <property type="entry name" value="Cytochrome P450"/>
    <property type="match status" value="1"/>
</dbReference>
<keyword evidence="19" id="KW-1185">Reference proteome</keyword>
<comment type="catalytic activity">
    <reaction evidence="14">
        <text>testosterone + 3 reduced [NADPH--hemoprotein reductase] + 3 O2 = 17beta-estradiol + formate + 3 oxidized [NADPH--hemoprotein reductase] + 4 H2O + 4 H(+)</text>
        <dbReference type="Rhea" id="RHEA:38191"/>
        <dbReference type="Rhea" id="RHEA-COMP:11964"/>
        <dbReference type="Rhea" id="RHEA-COMP:11965"/>
        <dbReference type="ChEBI" id="CHEBI:15377"/>
        <dbReference type="ChEBI" id="CHEBI:15378"/>
        <dbReference type="ChEBI" id="CHEBI:15379"/>
        <dbReference type="ChEBI" id="CHEBI:15740"/>
        <dbReference type="ChEBI" id="CHEBI:16469"/>
        <dbReference type="ChEBI" id="CHEBI:17347"/>
        <dbReference type="ChEBI" id="CHEBI:57618"/>
        <dbReference type="ChEBI" id="CHEBI:58210"/>
        <dbReference type="EC" id="1.14.14.14"/>
    </reaction>
</comment>
<dbReference type="GO" id="GO:0008585">
    <property type="term" value="P:female gonad development"/>
    <property type="evidence" value="ECO:0007669"/>
    <property type="project" value="TreeGrafter"/>
</dbReference>
<proteinExistence type="inferred from homology"/>
<keyword evidence="9" id="KW-0472">Membrane</keyword>
<comment type="function">
    <text evidence="10">Catalyzes the formation of aromatic C18 estrogens from C19 androgens.</text>
</comment>
<evidence type="ECO:0000256" key="3">
    <source>
        <dbReference type="ARBA" id="ARBA00010617"/>
    </source>
</evidence>
<evidence type="ECO:0000256" key="11">
    <source>
        <dbReference type="ARBA" id="ARBA00038885"/>
    </source>
</evidence>
<evidence type="ECO:0000256" key="5">
    <source>
        <dbReference type="ARBA" id="ARBA00022723"/>
    </source>
</evidence>
<dbReference type="EC" id="1.14.14.14" evidence="11"/>
<evidence type="ECO:0000256" key="9">
    <source>
        <dbReference type="ARBA" id="ARBA00023136"/>
    </source>
</evidence>
<evidence type="ECO:0000256" key="6">
    <source>
        <dbReference type="ARBA" id="ARBA00023002"/>
    </source>
</evidence>
<keyword evidence="6 17" id="KW-0560">Oxidoreductase</keyword>
<dbReference type="PANTHER" id="PTHR24291:SF204">
    <property type="entry name" value="AROMATASE"/>
    <property type="match status" value="1"/>
</dbReference>
<keyword evidence="7 16" id="KW-0408">Iron</keyword>
<dbReference type="InterPro" id="IPR036396">
    <property type="entry name" value="Cyt_P450_sf"/>
</dbReference>
<keyword evidence="4 16" id="KW-0349">Heme</keyword>
<evidence type="ECO:0000256" key="7">
    <source>
        <dbReference type="ARBA" id="ARBA00023004"/>
    </source>
</evidence>
<evidence type="ECO:0000256" key="16">
    <source>
        <dbReference type="PIRSR" id="PIRSR602401-1"/>
    </source>
</evidence>
<evidence type="ECO:0000256" key="4">
    <source>
        <dbReference type="ARBA" id="ARBA00022617"/>
    </source>
</evidence>
<gene>
    <name evidence="18" type="ORF">AMELA_G00267540</name>
</gene>
<evidence type="ECO:0000256" key="13">
    <source>
        <dbReference type="ARBA" id="ARBA00043174"/>
    </source>
</evidence>
<dbReference type="PANTHER" id="PTHR24291">
    <property type="entry name" value="CYTOCHROME P450 FAMILY 4"/>
    <property type="match status" value="1"/>
</dbReference>